<dbReference type="Proteomes" id="UP000028681">
    <property type="component" value="Chromosome"/>
</dbReference>
<evidence type="ECO:0000256" key="1">
    <source>
        <dbReference type="SAM" id="MobiDB-lite"/>
    </source>
</evidence>
<dbReference type="HOGENOM" id="CLU_3167477_0_0_6"/>
<organism evidence="2 3">
    <name type="scientific">Edwardsiella anguillarum ET080813</name>
    <dbReference type="NCBI Taxonomy" id="667120"/>
    <lineage>
        <taxon>Bacteria</taxon>
        <taxon>Pseudomonadati</taxon>
        <taxon>Pseudomonadota</taxon>
        <taxon>Gammaproteobacteria</taxon>
        <taxon>Enterobacterales</taxon>
        <taxon>Hafniaceae</taxon>
        <taxon>Edwardsiella</taxon>
    </lineage>
</organism>
<feature type="region of interest" description="Disordered" evidence="1">
    <location>
        <begin position="1"/>
        <end position="22"/>
    </location>
</feature>
<protein>
    <submittedName>
        <fullName evidence="2">Uncharacterized protein</fullName>
    </submittedName>
</protein>
<evidence type="ECO:0000313" key="3">
    <source>
        <dbReference type="Proteomes" id="UP000028681"/>
    </source>
</evidence>
<accession>A0A076LKS9</accession>
<dbReference type="EMBL" id="CP006664">
    <property type="protein sequence ID" value="AIJ09035.1"/>
    <property type="molecule type" value="Genomic_DNA"/>
</dbReference>
<feature type="compositionally biased region" description="Basic and acidic residues" evidence="1">
    <location>
        <begin position="11"/>
        <end position="22"/>
    </location>
</feature>
<feature type="compositionally biased region" description="Polar residues" evidence="1">
    <location>
        <begin position="1"/>
        <end position="10"/>
    </location>
</feature>
<gene>
    <name evidence="2" type="ORF">ETEE_2598</name>
</gene>
<dbReference type="AlphaFoldDB" id="A0A076LKS9"/>
<evidence type="ECO:0000313" key="2">
    <source>
        <dbReference type="EMBL" id="AIJ09035.1"/>
    </source>
</evidence>
<proteinExistence type="predicted"/>
<name>A0A076LKS9_9GAMM</name>
<reference evidence="2 3" key="1">
    <citation type="journal article" date="2012" name="PLoS ONE">
        <title>Edwardsiella comparative phylogenomics reveal the new intra/inter-species taxonomic relationships, virulence evolution and niche adaptation mechanisms.</title>
        <authorList>
            <person name="Yang M."/>
            <person name="Lv Y."/>
            <person name="Xiao J."/>
            <person name="Wu H."/>
            <person name="Zheng H."/>
            <person name="Liu Q."/>
            <person name="Zhang Y."/>
            <person name="Wang Q."/>
        </authorList>
    </citation>
    <scope>NUCLEOTIDE SEQUENCE [LARGE SCALE GENOMIC DNA]</scope>
    <source>
        <strain evidence="3">080813</strain>
    </source>
</reference>
<dbReference type="KEGG" id="ete:ETEE_2598"/>
<sequence>MPAQVSSVRSNKSDDKPALAEKVPLERLLREAGMDEASISKQLLDDE</sequence>